<sequence length="121" mass="12769">MTGSGPPPGRRALRASAGALLCLSLALLWPYAALDGYYAHACTQPGEHHGFALLMLLLPVLLLPASALLWPVLAAALHLVLRPARRLARAGAVGALALPILFALGWLLAWLLSARTSCLLY</sequence>
<evidence type="ECO:0000256" key="1">
    <source>
        <dbReference type="SAM" id="Phobius"/>
    </source>
</evidence>
<keyword evidence="1" id="KW-0472">Membrane</keyword>
<proteinExistence type="predicted"/>
<evidence type="ECO:0000313" key="3">
    <source>
        <dbReference type="Proteomes" id="UP000269708"/>
    </source>
</evidence>
<gene>
    <name evidence="2" type="ORF">EDC50_1478</name>
</gene>
<dbReference type="AlphaFoldDB" id="A0A3N4VDT7"/>
<dbReference type="Proteomes" id="UP000269708">
    <property type="component" value="Unassembled WGS sequence"/>
</dbReference>
<accession>A0A3N4VDT7</accession>
<organism evidence="2 3">
    <name type="scientific">Vulcaniibacterium tengchongense</name>
    <dbReference type="NCBI Taxonomy" id="1273429"/>
    <lineage>
        <taxon>Bacteria</taxon>
        <taxon>Pseudomonadati</taxon>
        <taxon>Pseudomonadota</taxon>
        <taxon>Gammaproteobacteria</taxon>
        <taxon>Lysobacterales</taxon>
        <taxon>Lysobacteraceae</taxon>
        <taxon>Vulcaniibacterium</taxon>
    </lineage>
</organism>
<evidence type="ECO:0000313" key="2">
    <source>
        <dbReference type="EMBL" id="RPE79655.1"/>
    </source>
</evidence>
<keyword evidence="1" id="KW-0812">Transmembrane</keyword>
<keyword evidence="3" id="KW-1185">Reference proteome</keyword>
<keyword evidence="1" id="KW-1133">Transmembrane helix</keyword>
<feature type="transmembrane region" description="Helical" evidence="1">
    <location>
        <begin position="12"/>
        <end position="32"/>
    </location>
</feature>
<name>A0A3N4VDT7_9GAMM</name>
<feature type="transmembrane region" description="Helical" evidence="1">
    <location>
        <begin position="93"/>
        <end position="112"/>
    </location>
</feature>
<reference evidence="2 3" key="1">
    <citation type="submission" date="2018-11" db="EMBL/GenBank/DDBJ databases">
        <title>Genomic Encyclopedia of Type Strains, Phase IV (KMG-IV): sequencing the most valuable type-strain genomes for metagenomic binning, comparative biology and taxonomic classification.</title>
        <authorList>
            <person name="Goeker M."/>
        </authorList>
    </citation>
    <scope>NUCLEOTIDE SEQUENCE [LARGE SCALE GENOMIC DNA]</scope>
    <source>
        <strain evidence="2 3">DSM 25623</strain>
    </source>
</reference>
<comment type="caution">
    <text evidence="2">The sequence shown here is derived from an EMBL/GenBank/DDBJ whole genome shotgun (WGS) entry which is preliminary data.</text>
</comment>
<feature type="transmembrane region" description="Helical" evidence="1">
    <location>
        <begin position="52"/>
        <end position="81"/>
    </location>
</feature>
<protein>
    <submittedName>
        <fullName evidence="2">Uncharacterized protein</fullName>
    </submittedName>
</protein>
<dbReference type="RefSeq" id="WP_123769846.1">
    <property type="nucleotide sequence ID" value="NZ_RKQN01000002.1"/>
</dbReference>
<dbReference type="EMBL" id="RKQN01000002">
    <property type="protein sequence ID" value="RPE79655.1"/>
    <property type="molecule type" value="Genomic_DNA"/>
</dbReference>